<name>A0A7I8KMB0_SPIIN</name>
<proteinExistence type="inferred from homology"/>
<evidence type="ECO:0000256" key="2">
    <source>
        <dbReference type="ARBA" id="ARBA00007524"/>
    </source>
</evidence>
<evidence type="ECO:0000256" key="4">
    <source>
        <dbReference type="ARBA" id="ARBA00022989"/>
    </source>
</evidence>
<feature type="transmembrane region" description="Helical" evidence="7">
    <location>
        <begin position="78"/>
        <end position="98"/>
    </location>
</feature>
<sequence>MATQSVRQRPREESGGAAAAAPARSEREKKVLMAKKGLKTLGVAVAAPMVLTLGALFLHGGGGGAPAGARWRPPVWAFRMGSLSSAFLMGLAAWLVWAEGGFRRQPAAPPLYVAELLLSLAWGPLVLRAGAVRTGMAVCAALLAALLGCSRAFRRCNPIAGDLVKPCLAWACFLAIFNYKLL</sequence>
<feature type="region of interest" description="Disordered" evidence="6">
    <location>
        <begin position="1"/>
        <end position="24"/>
    </location>
</feature>
<organism evidence="8 9">
    <name type="scientific">Spirodela intermedia</name>
    <name type="common">Intermediate duckweed</name>
    <dbReference type="NCBI Taxonomy" id="51605"/>
    <lineage>
        <taxon>Eukaryota</taxon>
        <taxon>Viridiplantae</taxon>
        <taxon>Streptophyta</taxon>
        <taxon>Embryophyta</taxon>
        <taxon>Tracheophyta</taxon>
        <taxon>Spermatophyta</taxon>
        <taxon>Magnoliopsida</taxon>
        <taxon>Liliopsida</taxon>
        <taxon>Araceae</taxon>
        <taxon>Lemnoideae</taxon>
        <taxon>Spirodela</taxon>
    </lineage>
</organism>
<dbReference type="Proteomes" id="UP000663760">
    <property type="component" value="Chromosome 6"/>
</dbReference>
<dbReference type="GO" id="GO:0016020">
    <property type="term" value="C:membrane"/>
    <property type="evidence" value="ECO:0007669"/>
    <property type="project" value="UniProtKB-SubCell"/>
</dbReference>
<reference evidence="8" key="1">
    <citation type="submission" date="2020-02" db="EMBL/GenBank/DDBJ databases">
        <authorList>
            <person name="Scholz U."/>
            <person name="Mascher M."/>
            <person name="Fiebig A."/>
        </authorList>
    </citation>
    <scope>NUCLEOTIDE SEQUENCE</scope>
</reference>
<accession>A0A7I8KMB0</accession>
<gene>
    <name evidence="8" type="ORF">SI8410_06009101</name>
</gene>
<protein>
    <submittedName>
        <fullName evidence="8">Uncharacterized protein</fullName>
    </submittedName>
</protein>
<dbReference type="AlphaFoldDB" id="A0A7I8KMB0"/>
<comment type="subcellular location">
    <subcellularLocation>
        <location evidence="1">Membrane</location>
        <topology evidence="1">Multi-pass membrane protein</topology>
    </subcellularLocation>
</comment>
<evidence type="ECO:0000256" key="3">
    <source>
        <dbReference type="ARBA" id="ARBA00022692"/>
    </source>
</evidence>
<comment type="similarity">
    <text evidence="2">Belongs to the TspO/BZRP family.</text>
</comment>
<evidence type="ECO:0000256" key="7">
    <source>
        <dbReference type="SAM" id="Phobius"/>
    </source>
</evidence>
<keyword evidence="4 7" id="KW-1133">Transmembrane helix</keyword>
<dbReference type="GO" id="GO:0033013">
    <property type="term" value="P:tetrapyrrole metabolic process"/>
    <property type="evidence" value="ECO:0007669"/>
    <property type="project" value="UniProtKB-ARBA"/>
</dbReference>
<dbReference type="InterPro" id="IPR004307">
    <property type="entry name" value="TspO_MBR"/>
</dbReference>
<dbReference type="OrthoDB" id="8841220at2759"/>
<dbReference type="PANTHER" id="PTHR10057:SF0">
    <property type="entry name" value="TRANSLOCATOR PROTEIN"/>
    <property type="match status" value="1"/>
</dbReference>
<dbReference type="CDD" id="cd15904">
    <property type="entry name" value="TSPO_MBR"/>
    <property type="match status" value="1"/>
</dbReference>
<evidence type="ECO:0000313" key="9">
    <source>
        <dbReference type="Proteomes" id="UP000663760"/>
    </source>
</evidence>
<evidence type="ECO:0000313" key="8">
    <source>
        <dbReference type="EMBL" id="CAA7398436.1"/>
    </source>
</evidence>
<dbReference type="PANTHER" id="PTHR10057">
    <property type="entry name" value="PERIPHERAL-TYPE BENZODIAZEPINE RECEPTOR"/>
    <property type="match status" value="1"/>
</dbReference>
<dbReference type="InterPro" id="IPR038330">
    <property type="entry name" value="TspO/MBR-related_sf"/>
</dbReference>
<dbReference type="PIRSF" id="PIRSF005859">
    <property type="entry name" value="PBR"/>
    <property type="match status" value="1"/>
</dbReference>
<keyword evidence="3 7" id="KW-0812">Transmembrane</keyword>
<dbReference type="FunFam" id="1.20.1260.100:FF:000001">
    <property type="entry name" value="translocator protein 2"/>
    <property type="match status" value="1"/>
</dbReference>
<dbReference type="Pfam" id="PF03073">
    <property type="entry name" value="TspO_MBR"/>
    <property type="match status" value="1"/>
</dbReference>
<evidence type="ECO:0000256" key="5">
    <source>
        <dbReference type="ARBA" id="ARBA00023136"/>
    </source>
</evidence>
<feature type="transmembrane region" description="Helical" evidence="7">
    <location>
        <begin position="37"/>
        <end position="58"/>
    </location>
</feature>
<keyword evidence="9" id="KW-1185">Reference proteome</keyword>
<dbReference type="Gene3D" id="1.20.1260.100">
    <property type="entry name" value="TspO/MBR protein"/>
    <property type="match status" value="1"/>
</dbReference>
<dbReference type="EMBL" id="LR746269">
    <property type="protein sequence ID" value="CAA7398436.1"/>
    <property type="molecule type" value="Genomic_DNA"/>
</dbReference>
<evidence type="ECO:0000256" key="6">
    <source>
        <dbReference type="SAM" id="MobiDB-lite"/>
    </source>
</evidence>
<keyword evidence="5 7" id="KW-0472">Membrane</keyword>
<evidence type="ECO:0000256" key="1">
    <source>
        <dbReference type="ARBA" id="ARBA00004141"/>
    </source>
</evidence>